<organism evidence="1 2">
    <name type="scientific">Nocardia jiangsuensis</name>
    <dbReference type="NCBI Taxonomy" id="1691563"/>
    <lineage>
        <taxon>Bacteria</taxon>
        <taxon>Bacillati</taxon>
        <taxon>Actinomycetota</taxon>
        <taxon>Actinomycetes</taxon>
        <taxon>Mycobacteriales</taxon>
        <taxon>Nocardiaceae</taxon>
        <taxon>Nocardia</taxon>
    </lineage>
</organism>
<dbReference type="Gene3D" id="3.40.50.300">
    <property type="entry name" value="P-loop containing nucleotide triphosphate hydrolases"/>
    <property type="match status" value="1"/>
</dbReference>
<name>A0ABV8E345_9NOCA</name>
<dbReference type="SUPFAM" id="SSF52540">
    <property type="entry name" value="P-loop containing nucleoside triphosphate hydrolases"/>
    <property type="match status" value="1"/>
</dbReference>
<comment type="caution">
    <text evidence="1">The sequence shown here is derived from an EMBL/GenBank/DDBJ whole genome shotgun (WGS) entry which is preliminary data.</text>
</comment>
<dbReference type="EMBL" id="JBHSAX010000034">
    <property type="protein sequence ID" value="MFC3966513.1"/>
    <property type="molecule type" value="Genomic_DNA"/>
</dbReference>
<dbReference type="Proteomes" id="UP001595696">
    <property type="component" value="Unassembled WGS sequence"/>
</dbReference>
<dbReference type="InterPro" id="IPR027417">
    <property type="entry name" value="P-loop_NTPase"/>
</dbReference>
<keyword evidence="2" id="KW-1185">Reference proteome</keyword>
<dbReference type="Pfam" id="PF13671">
    <property type="entry name" value="AAA_33"/>
    <property type="match status" value="1"/>
</dbReference>
<protein>
    <submittedName>
        <fullName evidence="1">AAA family ATPase</fullName>
    </submittedName>
</protein>
<dbReference type="RefSeq" id="WP_378617361.1">
    <property type="nucleotide sequence ID" value="NZ_JBHSAX010000034.1"/>
</dbReference>
<evidence type="ECO:0000313" key="1">
    <source>
        <dbReference type="EMBL" id="MFC3966513.1"/>
    </source>
</evidence>
<gene>
    <name evidence="1" type="ORF">ACFO0B_31400</name>
</gene>
<proteinExistence type="predicted"/>
<accession>A0ABV8E345</accession>
<evidence type="ECO:0000313" key="2">
    <source>
        <dbReference type="Proteomes" id="UP001595696"/>
    </source>
</evidence>
<sequence>MAERSRAGGRLVVLRGNSGSGKSTVARQVQERFPRGTCAVVSQDYLRRIVLREPDRPGAFNVTLIETVAGACLERGLVVIVEGIFDARRYSAVLARLADRVEHPLFYAWDLPFEETTRRHTMRSQSSEFTATQMSTWYHGWQFLDFTSEFRLDAQWPARVVTDRIVADLDAIRSAFRCPPSDPRP</sequence>
<reference evidence="2" key="1">
    <citation type="journal article" date="2019" name="Int. J. Syst. Evol. Microbiol.">
        <title>The Global Catalogue of Microorganisms (GCM) 10K type strain sequencing project: providing services to taxonomists for standard genome sequencing and annotation.</title>
        <authorList>
            <consortium name="The Broad Institute Genomics Platform"/>
            <consortium name="The Broad Institute Genome Sequencing Center for Infectious Disease"/>
            <person name="Wu L."/>
            <person name="Ma J."/>
        </authorList>
    </citation>
    <scope>NUCLEOTIDE SEQUENCE [LARGE SCALE GENOMIC DNA]</scope>
    <source>
        <strain evidence="2">CGMCC 4.7330</strain>
    </source>
</reference>